<comment type="caution">
    <text evidence="1">The sequence shown here is derived from an EMBL/GenBank/DDBJ whole genome shotgun (WGS) entry which is preliminary data.</text>
</comment>
<dbReference type="EMBL" id="BARV01002932">
    <property type="protein sequence ID" value="GAH97725.1"/>
    <property type="molecule type" value="Genomic_DNA"/>
</dbReference>
<reference evidence="1" key="1">
    <citation type="journal article" date="2014" name="Front. Microbiol.">
        <title>High frequency of phylogenetically diverse reductive dehalogenase-homologous genes in deep subseafloor sedimentary metagenomes.</title>
        <authorList>
            <person name="Kawai M."/>
            <person name="Futagami T."/>
            <person name="Toyoda A."/>
            <person name="Takaki Y."/>
            <person name="Nishi S."/>
            <person name="Hori S."/>
            <person name="Arai W."/>
            <person name="Tsubouchi T."/>
            <person name="Morono Y."/>
            <person name="Uchiyama I."/>
            <person name="Ito T."/>
            <person name="Fujiyama A."/>
            <person name="Inagaki F."/>
            <person name="Takami H."/>
        </authorList>
    </citation>
    <scope>NUCLEOTIDE SEQUENCE</scope>
    <source>
        <strain evidence="1">Expedition CK06-06</strain>
    </source>
</reference>
<feature type="non-terminal residue" evidence="1">
    <location>
        <position position="1"/>
    </location>
</feature>
<protein>
    <submittedName>
        <fullName evidence="1">Uncharacterized protein</fullName>
    </submittedName>
</protein>
<sequence>NCPDLTVAEIVEIAGELKPPLPHKEVFSISGGKHG</sequence>
<dbReference type="AlphaFoldDB" id="X1KVR0"/>
<proteinExistence type="predicted"/>
<accession>X1KVR0</accession>
<gene>
    <name evidence="1" type="ORF">S06H3_07279</name>
</gene>
<organism evidence="1">
    <name type="scientific">marine sediment metagenome</name>
    <dbReference type="NCBI Taxonomy" id="412755"/>
    <lineage>
        <taxon>unclassified sequences</taxon>
        <taxon>metagenomes</taxon>
        <taxon>ecological metagenomes</taxon>
    </lineage>
</organism>
<name>X1KVR0_9ZZZZ</name>
<evidence type="ECO:0000313" key="1">
    <source>
        <dbReference type="EMBL" id="GAH97725.1"/>
    </source>
</evidence>